<keyword evidence="5" id="KW-0804">Transcription</keyword>
<feature type="compositionally biased region" description="Basic and acidic residues" evidence="7">
    <location>
        <begin position="160"/>
        <end position="169"/>
    </location>
</feature>
<feature type="domain" description="TF-B3" evidence="8">
    <location>
        <begin position="215"/>
        <end position="309"/>
    </location>
</feature>
<dbReference type="InterPro" id="IPR003340">
    <property type="entry name" value="B3_DNA-bd"/>
</dbReference>
<keyword evidence="10" id="KW-1185">Reference proteome</keyword>
<dbReference type="SMART" id="SM01019">
    <property type="entry name" value="B3"/>
    <property type="match status" value="3"/>
</dbReference>
<evidence type="ECO:0000313" key="9">
    <source>
        <dbReference type="EMBL" id="KAK9715693.1"/>
    </source>
</evidence>
<evidence type="ECO:0000256" key="7">
    <source>
        <dbReference type="SAM" id="MobiDB-lite"/>
    </source>
</evidence>
<dbReference type="Gene3D" id="2.40.330.10">
    <property type="entry name" value="DNA-binding pseudobarrel domain"/>
    <property type="match status" value="3"/>
</dbReference>
<dbReference type="AlphaFoldDB" id="A0AAW1KD34"/>
<dbReference type="GO" id="GO:0005634">
    <property type="term" value="C:nucleus"/>
    <property type="evidence" value="ECO:0007669"/>
    <property type="project" value="UniProtKB-SubCell"/>
</dbReference>
<dbReference type="SUPFAM" id="SSF101936">
    <property type="entry name" value="DNA-binding pseudobarrel domain"/>
    <property type="match status" value="3"/>
</dbReference>
<accession>A0AAW1KD34</accession>
<evidence type="ECO:0000256" key="2">
    <source>
        <dbReference type="ARBA" id="ARBA00022737"/>
    </source>
</evidence>
<protein>
    <recommendedName>
        <fullName evidence="8">TF-B3 domain-containing protein</fullName>
    </recommendedName>
</protein>
<feature type="domain" description="TF-B3" evidence="8">
    <location>
        <begin position="382"/>
        <end position="461"/>
    </location>
</feature>
<evidence type="ECO:0000256" key="3">
    <source>
        <dbReference type="ARBA" id="ARBA00023015"/>
    </source>
</evidence>
<dbReference type="InterPro" id="IPR015300">
    <property type="entry name" value="DNA-bd_pseudobarrel_sf"/>
</dbReference>
<dbReference type="GO" id="GO:0003677">
    <property type="term" value="F:DNA binding"/>
    <property type="evidence" value="ECO:0007669"/>
    <property type="project" value="UniProtKB-KW"/>
</dbReference>
<keyword evidence="2" id="KW-0677">Repeat</keyword>
<feature type="region of interest" description="Disordered" evidence="7">
    <location>
        <begin position="158"/>
        <end position="178"/>
    </location>
</feature>
<evidence type="ECO:0000313" key="10">
    <source>
        <dbReference type="Proteomes" id="UP001443914"/>
    </source>
</evidence>
<comment type="subcellular location">
    <subcellularLocation>
        <location evidence="1">Nucleus</location>
    </subcellularLocation>
</comment>
<evidence type="ECO:0000256" key="6">
    <source>
        <dbReference type="ARBA" id="ARBA00023242"/>
    </source>
</evidence>
<organism evidence="9 10">
    <name type="scientific">Saponaria officinalis</name>
    <name type="common">Common soapwort</name>
    <name type="synonym">Lychnis saponaria</name>
    <dbReference type="NCBI Taxonomy" id="3572"/>
    <lineage>
        <taxon>Eukaryota</taxon>
        <taxon>Viridiplantae</taxon>
        <taxon>Streptophyta</taxon>
        <taxon>Embryophyta</taxon>
        <taxon>Tracheophyta</taxon>
        <taxon>Spermatophyta</taxon>
        <taxon>Magnoliopsida</taxon>
        <taxon>eudicotyledons</taxon>
        <taxon>Gunneridae</taxon>
        <taxon>Pentapetalae</taxon>
        <taxon>Caryophyllales</taxon>
        <taxon>Caryophyllaceae</taxon>
        <taxon>Caryophylleae</taxon>
        <taxon>Saponaria</taxon>
    </lineage>
</organism>
<keyword evidence="4" id="KW-0238">DNA-binding</keyword>
<evidence type="ECO:0000256" key="5">
    <source>
        <dbReference type="ARBA" id="ARBA00023163"/>
    </source>
</evidence>
<keyword evidence="6" id="KW-0539">Nucleus</keyword>
<comment type="caution">
    <text evidence="9">The sequence shown here is derived from an EMBL/GenBank/DDBJ whole genome shotgun (WGS) entry which is preliminary data.</text>
</comment>
<dbReference type="CDD" id="cd10017">
    <property type="entry name" value="B3_DNA"/>
    <property type="match status" value="3"/>
</dbReference>
<proteinExistence type="predicted"/>
<dbReference type="Proteomes" id="UP001443914">
    <property type="component" value="Unassembled WGS sequence"/>
</dbReference>
<dbReference type="InterPro" id="IPR039218">
    <property type="entry name" value="REM_fam"/>
</dbReference>
<sequence>MELGYSNGSYKRMHRSFTATREERELDNKPNDSRKGASFIKLLGPDFSKQLQIPHDFTTMIFNGYIPRRFIIESDIIKKCWRVEVEEEGDGTMYLREGWSDFVEAHSLQVGYYLLFEHEEEPIFYVKIYDKNGCQKQFEDARGGTHKRVNVIDFQEQEESERSEYEPNKRITSRTNQQKTRRLSTMKHGNRTRKTKQAKYTRTAKVSLLGNNIGFSVKVHKYKTHQFYSLTFPKAISLEQNLTRKDEVVVENAKGDRWLVKLSHRKDGRAILSHGWKEFFKNNEIAAGDTLKFEFVSDGVIQVRVTKESQLEQEYEETNARNGDDNVHDMDCEVDEFDTRTVNVDPNETSIGTKKGRKRGSAELSGSSFSFLWRPTTSGVYLHVPKIVTESHNLMNEDKVTLRDQDGKCWPLEVSRWRDGRMAFMKGWIEFWKGHDVKPGDTLRFNFVSEYLIQVDITRGKPLDSVNNNINEDIVSLSISDDDDEPTTQPETILT</sequence>
<reference evidence="9" key="1">
    <citation type="submission" date="2024-03" db="EMBL/GenBank/DDBJ databases">
        <title>WGS assembly of Saponaria officinalis var. Norfolk2.</title>
        <authorList>
            <person name="Jenkins J."/>
            <person name="Shu S."/>
            <person name="Grimwood J."/>
            <person name="Barry K."/>
            <person name="Goodstein D."/>
            <person name="Schmutz J."/>
            <person name="Leebens-Mack J."/>
            <person name="Osbourn A."/>
        </authorList>
    </citation>
    <scope>NUCLEOTIDE SEQUENCE [LARGE SCALE GENOMIC DNA]</scope>
    <source>
        <strain evidence="9">JIC</strain>
    </source>
</reference>
<evidence type="ECO:0000256" key="4">
    <source>
        <dbReference type="ARBA" id="ARBA00023125"/>
    </source>
</evidence>
<dbReference type="PANTHER" id="PTHR31674">
    <property type="entry name" value="B3 DOMAIN-CONTAINING PROTEIN REM-LIKE 3-RELATED"/>
    <property type="match status" value="1"/>
</dbReference>
<dbReference type="PANTHER" id="PTHR31674:SF62">
    <property type="entry name" value="B3 DOMAIN-CONTAINING PROTEIN REM14-RELATED"/>
    <property type="match status" value="1"/>
</dbReference>
<name>A0AAW1KD34_SAPOF</name>
<dbReference type="EMBL" id="JBDFQZ010000006">
    <property type="protein sequence ID" value="KAK9715693.1"/>
    <property type="molecule type" value="Genomic_DNA"/>
</dbReference>
<dbReference type="PROSITE" id="PS50863">
    <property type="entry name" value="B3"/>
    <property type="match status" value="3"/>
</dbReference>
<gene>
    <name evidence="9" type="ORF">RND81_06G182800</name>
</gene>
<evidence type="ECO:0000259" key="8">
    <source>
        <dbReference type="PROSITE" id="PS50863"/>
    </source>
</evidence>
<dbReference type="Pfam" id="PF02362">
    <property type="entry name" value="B3"/>
    <property type="match status" value="3"/>
</dbReference>
<keyword evidence="3" id="KW-0805">Transcription regulation</keyword>
<evidence type="ECO:0000256" key="1">
    <source>
        <dbReference type="ARBA" id="ARBA00004123"/>
    </source>
</evidence>
<feature type="domain" description="TF-B3" evidence="8">
    <location>
        <begin position="36"/>
        <end position="132"/>
    </location>
</feature>